<dbReference type="OrthoDB" id="9781005at2"/>
<dbReference type="InterPro" id="IPR012337">
    <property type="entry name" value="RNaseH-like_sf"/>
</dbReference>
<organism evidence="2 3">
    <name type="scientific">Ruminococcus bovis</name>
    <dbReference type="NCBI Taxonomy" id="2564099"/>
    <lineage>
        <taxon>Bacteria</taxon>
        <taxon>Bacillati</taxon>
        <taxon>Bacillota</taxon>
        <taxon>Clostridia</taxon>
        <taxon>Eubacteriales</taxon>
        <taxon>Oscillospiraceae</taxon>
        <taxon>Ruminococcus</taxon>
    </lineage>
</organism>
<dbReference type="Gene3D" id="3.30.420.10">
    <property type="entry name" value="Ribonuclease H-like superfamily/Ribonuclease H"/>
    <property type="match status" value="1"/>
</dbReference>
<dbReference type="InterPro" id="IPR001584">
    <property type="entry name" value="Integrase_cat-core"/>
</dbReference>
<dbReference type="SUPFAM" id="SSF53098">
    <property type="entry name" value="Ribonuclease H-like"/>
    <property type="match status" value="1"/>
</dbReference>
<dbReference type="EMBL" id="CP039381">
    <property type="protein sequence ID" value="QCT07742.1"/>
    <property type="molecule type" value="Genomic_DNA"/>
</dbReference>
<evidence type="ECO:0000313" key="3">
    <source>
        <dbReference type="Proteomes" id="UP000301475"/>
    </source>
</evidence>
<dbReference type="GO" id="GO:0015074">
    <property type="term" value="P:DNA integration"/>
    <property type="evidence" value="ECO:0007669"/>
    <property type="project" value="InterPro"/>
</dbReference>
<keyword evidence="3" id="KW-1185">Reference proteome</keyword>
<accession>A0A4P8XYA2</accession>
<dbReference type="KEGG" id="ruj:E5Z56_10415"/>
<dbReference type="Pfam" id="PF13683">
    <property type="entry name" value="rve_3"/>
    <property type="match status" value="1"/>
</dbReference>
<dbReference type="PROSITE" id="PS50994">
    <property type="entry name" value="INTEGRASE"/>
    <property type="match status" value="1"/>
</dbReference>
<dbReference type="AlphaFoldDB" id="A0A4P8XYA2"/>
<dbReference type="GO" id="GO:0003676">
    <property type="term" value="F:nucleic acid binding"/>
    <property type="evidence" value="ECO:0007669"/>
    <property type="project" value="InterPro"/>
</dbReference>
<dbReference type="InterPro" id="IPR036397">
    <property type="entry name" value="RNaseH_sf"/>
</dbReference>
<name>A0A4P8XYA2_9FIRM</name>
<feature type="domain" description="Integrase catalytic" evidence="1">
    <location>
        <begin position="1"/>
        <end position="117"/>
    </location>
</feature>
<sequence>MLENVIEKFPFKIQTIQTDNGIEFTYKYQSSEVKSPFEIELNKLGINHKLIPPRTPWHNGKVERSHRNDQRYFYEWETFRNIEELNTKLKGHLEWSNNKTMRTLDYKSPMQLLSEKLELKSIH</sequence>
<gene>
    <name evidence="2" type="ORF">E5Z56_10415</name>
</gene>
<proteinExistence type="predicted"/>
<reference evidence="2 3" key="1">
    <citation type="submission" date="2019-04" db="EMBL/GenBank/DDBJ databases">
        <authorList>
            <person name="Embree M."/>
            <person name="Gaffney J.R."/>
        </authorList>
    </citation>
    <scope>NUCLEOTIDE SEQUENCE [LARGE SCALE GENOMIC DNA]</scope>
    <source>
        <strain evidence="2 3">JE7A12</strain>
    </source>
</reference>
<protein>
    <submittedName>
        <fullName evidence="2">Transposase family protein</fullName>
    </submittedName>
</protein>
<evidence type="ECO:0000313" key="2">
    <source>
        <dbReference type="EMBL" id="QCT07742.1"/>
    </source>
</evidence>
<dbReference type="Proteomes" id="UP000301475">
    <property type="component" value="Chromosome"/>
</dbReference>
<evidence type="ECO:0000259" key="1">
    <source>
        <dbReference type="PROSITE" id="PS50994"/>
    </source>
</evidence>